<evidence type="ECO:0000256" key="5">
    <source>
        <dbReference type="ARBA" id="ARBA00022989"/>
    </source>
</evidence>
<dbReference type="Proteomes" id="UP000199608">
    <property type="component" value="Unassembled WGS sequence"/>
</dbReference>
<evidence type="ECO:0000313" key="11">
    <source>
        <dbReference type="Proteomes" id="UP000199608"/>
    </source>
</evidence>
<evidence type="ECO:0000256" key="2">
    <source>
        <dbReference type="ARBA" id="ARBA00022676"/>
    </source>
</evidence>
<dbReference type="PANTHER" id="PTHR32044:SF80">
    <property type="entry name" value="XYLOGLUCAN GLYCOSYLTRANSFERASE 2-RELATED"/>
    <property type="match status" value="1"/>
</dbReference>
<sequence length="501" mass="57316">MEYFLDILTLLHFSGIAGLALYGIHRIWFLICWLSIRLIRKNKLHGTKPPALDDHPKVTVQVPLYNEPLVAERVIDAVVRLDWPQEKLDIQILDDSTDVTREIVLKRVAKWADIGVPIQLIRRTGRDGYKAGALRNGMALCKGEFIALFDADFVPDPDFLEKTIPWFNKKNVGMVQARWTFINANQSWLTRLQALLLSPHFSIEHQIRSDRGLFFNFNGTAGVWRKQAIETSGGWQDDTVTEDLDLSYRAQIKGWRFLYLDHVSVLSELPTTLSHFRAQQERWTKGAVQTAIKIIPSLLCSPLSLKIKLEGMAHLMANLCWLFALVVTLTLYPVIIHRINIGIYQILWFDLPLFMFSSGAIICYYLMHSLMTGHRRFAWIIGILPLLSIGLSPCFSRCVFQGIFQKGGEFIRTPKLGLSHTRGSAQDLFHSCANDIWALLVNVPFMLYSLLPLTLTWQQGTWVALPFISLFPMGFFLVIVVDLYNLIKGYWHDLLKPCDTS</sequence>
<keyword evidence="2" id="KW-0328">Glycosyltransferase</keyword>
<dbReference type="PANTHER" id="PTHR32044">
    <property type="entry name" value="GLUCOMANNAN 4-BETA-MANNOSYLTRANSFERASE 9"/>
    <property type="match status" value="1"/>
</dbReference>
<dbReference type="GO" id="GO:0016757">
    <property type="term" value="F:glycosyltransferase activity"/>
    <property type="evidence" value="ECO:0007669"/>
    <property type="project" value="UniProtKB-KW"/>
</dbReference>
<organism evidence="10 11">
    <name type="scientific">Desulfobacula phenolica</name>
    <dbReference type="NCBI Taxonomy" id="90732"/>
    <lineage>
        <taxon>Bacteria</taxon>
        <taxon>Pseudomonadati</taxon>
        <taxon>Thermodesulfobacteriota</taxon>
        <taxon>Desulfobacteria</taxon>
        <taxon>Desulfobacterales</taxon>
        <taxon>Desulfobacteraceae</taxon>
        <taxon>Desulfobacula</taxon>
    </lineage>
</organism>
<dbReference type="Gene3D" id="3.90.550.10">
    <property type="entry name" value="Spore Coat Polysaccharide Biosynthesis Protein SpsA, Chain A"/>
    <property type="match status" value="1"/>
</dbReference>
<evidence type="ECO:0000313" key="10">
    <source>
        <dbReference type="EMBL" id="SDT87718.1"/>
    </source>
</evidence>
<keyword evidence="6" id="KW-0333">Golgi apparatus</keyword>
<evidence type="ECO:0000256" key="3">
    <source>
        <dbReference type="ARBA" id="ARBA00022679"/>
    </source>
</evidence>
<keyword evidence="5 9" id="KW-1133">Transmembrane helix</keyword>
<feature type="transmembrane region" description="Helical" evidence="9">
    <location>
        <begin position="315"/>
        <end position="335"/>
    </location>
</feature>
<dbReference type="FunFam" id="3.90.550.10:FF:000057">
    <property type="entry name" value="Glycosyltransferase-like protein, family 2"/>
    <property type="match status" value="1"/>
</dbReference>
<dbReference type="Pfam" id="PF13641">
    <property type="entry name" value="Glyco_tranf_2_3"/>
    <property type="match status" value="1"/>
</dbReference>
<gene>
    <name evidence="10" type="ORF">SAMN04487931_102313</name>
</gene>
<feature type="transmembrane region" description="Helical" evidence="9">
    <location>
        <begin position="12"/>
        <end position="36"/>
    </location>
</feature>
<keyword evidence="11" id="KW-1185">Reference proteome</keyword>
<keyword evidence="3 10" id="KW-0808">Transferase</keyword>
<evidence type="ECO:0000256" key="4">
    <source>
        <dbReference type="ARBA" id="ARBA00022692"/>
    </source>
</evidence>
<evidence type="ECO:0000256" key="6">
    <source>
        <dbReference type="ARBA" id="ARBA00023034"/>
    </source>
</evidence>
<dbReference type="GO" id="GO:0071555">
    <property type="term" value="P:cell wall organization"/>
    <property type="evidence" value="ECO:0007669"/>
    <property type="project" value="UniProtKB-KW"/>
</dbReference>
<feature type="transmembrane region" description="Helical" evidence="9">
    <location>
        <begin position="436"/>
        <end position="455"/>
    </location>
</feature>
<dbReference type="EMBL" id="FNLL01000002">
    <property type="protein sequence ID" value="SDT87718.1"/>
    <property type="molecule type" value="Genomic_DNA"/>
</dbReference>
<accession>A0A1H2DZ48</accession>
<protein>
    <submittedName>
        <fullName evidence="10">Glycosyltransferase, catalytic subunit of cellulose synthase and poly-beta-1,6-N-acetylglucosamine synthase</fullName>
    </submittedName>
</protein>
<evidence type="ECO:0000256" key="8">
    <source>
        <dbReference type="ARBA" id="ARBA00023316"/>
    </source>
</evidence>
<evidence type="ECO:0000256" key="9">
    <source>
        <dbReference type="SAM" id="Phobius"/>
    </source>
</evidence>
<dbReference type="AlphaFoldDB" id="A0A1H2DZ48"/>
<evidence type="ECO:0000256" key="1">
    <source>
        <dbReference type="ARBA" id="ARBA00004653"/>
    </source>
</evidence>
<evidence type="ECO:0000256" key="7">
    <source>
        <dbReference type="ARBA" id="ARBA00023136"/>
    </source>
</evidence>
<feature type="transmembrane region" description="Helical" evidence="9">
    <location>
        <begin position="378"/>
        <end position="404"/>
    </location>
</feature>
<proteinExistence type="predicted"/>
<reference evidence="11" key="1">
    <citation type="submission" date="2016-10" db="EMBL/GenBank/DDBJ databases">
        <authorList>
            <person name="Varghese N."/>
            <person name="Submissions S."/>
        </authorList>
    </citation>
    <scope>NUCLEOTIDE SEQUENCE [LARGE SCALE GENOMIC DNA]</scope>
    <source>
        <strain evidence="11">DSM 3384</strain>
    </source>
</reference>
<dbReference type="InterPro" id="IPR029044">
    <property type="entry name" value="Nucleotide-diphossugar_trans"/>
</dbReference>
<keyword evidence="7 9" id="KW-0472">Membrane</keyword>
<name>A0A1H2DZ48_9BACT</name>
<dbReference type="SUPFAM" id="SSF53448">
    <property type="entry name" value="Nucleotide-diphospho-sugar transferases"/>
    <property type="match status" value="1"/>
</dbReference>
<comment type="subcellular location">
    <subcellularLocation>
        <location evidence="1">Golgi apparatus membrane</location>
        <topology evidence="1">Multi-pass membrane protein</topology>
    </subcellularLocation>
</comment>
<feature type="transmembrane region" description="Helical" evidence="9">
    <location>
        <begin position="341"/>
        <end position="366"/>
    </location>
</feature>
<keyword evidence="4 9" id="KW-0812">Transmembrane</keyword>
<feature type="transmembrane region" description="Helical" evidence="9">
    <location>
        <begin position="462"/>
        <end position="487"/>
    </location>
</feature>
<keyword evidence="8" id="KW-0961">Cell wall biogenesis/degradation</keyword>